<evidence type="ECO:0000256" key="2">
    <source>
        <dbReference type="SAM" id="Phobius"/>
    </source>
</evidence>
<accession>A0ABS7WTY3</accession>
<comment type="caution">
    <text evidence="3">The sequence shown here is derived from an EMBL/GenBank/DDBJ whole genome shotgun (WGS) entry which is preliminary data.</text>
</comment>
<dbReference type="Proteomes" id="UP000786183">
    <property type="component" value="Unassembled WGS sequence"/>
</dbReference>
<evidence type="ECO:0000256" key="1">
    <source>
        <dbReference type="SAM" id="Coils"/>
    </source>
</evidence>
<keyword evidence="1" id="KW-0175">Coiled coil</keyword>
<name>A0ABS7WTY3_9BACT</name>
<keyword evidence="2" id="KW-1133">Transmembrane helix</keyword>
<keyword evidence="2" id="KW-0812">Transmembrane</keyword>
<reference evidence="3 4" key="1">
    <citation type="submission" date="2020-07" db="EMBL/GenBank/DDBJ databases">
        <title>Transfer of Campylobacter canadensis to the novel genus Avispirillum gen. nov., that also includes two novel species recovered from migratory waterfowl: Avispirillum anseris sp. nov. and Avispirillum brantae sp. nov.</title>
        <authorList>
            <person name="Miller W.G."/>
            <person name="Chapman M.H."/>
            <person name="Yee E."/>
            <person name="Inglis G.D."/>
        </authorList>
    </citation>
    <scope>NUCLEOTIDE SEQUENCE [LARGE SCALE GENOMIC DNA]</scope>
    <source>
        <strain evidence="3 4">L283</strain>
    </source>
</reference>
<feature type="transmembrane region" description="Helical" evidence="2">
    <location>
        <begin position="6"/>
        <end position="29"/>
    </location>
</feature>
<dbReference type="PANTHER" id="PTHR33445:SF2">
    <property type="entry name" value="ATP SYNTHASE SUBUNIT B', CHLOROPLASTIC"/>
    <property type="match status" value="1"/>
</dbReference>
<dbReference type="InterPro" id="IPR050059">
    <property type="entry name" value="ATP_synthase_B_chain"/>
</dbReference>
<dbReference type="PANTHER" id="PTHR33445">
    <property type="entry name" value="ATP SYNTHASE SUBUNIT B', CHLOROPLASTIC"/>
    <property type="match status" value="1"/>
</dbReference>
<evidence type="ECO:0000313" key="3">
    <source>
        <dbReference type="EMBL" id="MBZ7987369.1"/>
    </source>
</evidence>
<feature type="coiled-coil region" evidence="1">
    <location>
        <begin position="87"/>
        <end position="118"/>
    </location>
</feature>
<dbReference type="RefSeq" id="WP_224325328.1">
    <property type="nucleotide sequence ID" value="NZ_JACGBB010000007.1"/>
</dbReference>
<dbReference type="EMBL" id="JACGBB010000007">
    <property type="protein sequence ID" value="MBZ7987369.1"/>
    <property type="molecule type" value="Genomic_DNA"/>
</dbReference>
<protein>
    <recommendedName>
        <fullName evidence="5">F0F1 ATP synthase subunit B</fullName>
    </recommendedName>
</protein>
<evidence type="ECO:0000313" key="4">
    <source>
        <dbReference type="Proteomes" id="UP000786183"/>
    </source>
</evidence>
<organism evidence="3 4">
    <name type="scientific">Campylobacter canadensis</name>
    <dbReference type="NCBI Taxonomy" id="449520"/>
    <lineage>
        <taxon>Bacteria</taxon>
        <taxon>Pseudomonadati</taxon>
        <taxon>Campylobacterota</taxon>
        <taxon>Epsilonproteobacteria</taxon>
        <taxon>Campylobacterales</taxon>
        <taxon>Campylobacteraceae</taxon>
        <taxon>Campylobacter</taxon>
    </lineage>
</organism>
<sequence length="141" mass="16446">MFDDFSLEMMAISIGIFLIMIIVLQYILYKPLTDFMEKRDELIQSNEDKIKQVSNDAQNNEILINKIYTDAKNTMQSIRQEQITKSNEEAKELILNATKQLDDEINLFKKNLEEQKVEFKKQLLANSNSYAAILQSFVKSI</sequence>
<gene>
    <name evidence="3" type="ORF">AVCANL283_04500</name>
</gene>
<dbReference type="CDD" id="cd06503">
    <property type="entry name" value="ATP-synt_Fo_b"/>
    <property type="match status" value="1"/>
</dbReference>
<proteinExistence type="predicted"/>
<keyword evidence="4" id="KW-1185">Reference proteome</keyword>
<keyword evidence="2" id="KW-0472">Membrane</keyword>
<evidence type="ECO:0008006" key="5">
    <source>
        <dbReference type="Google" id="ProtNLM"/>
    </source>
</evidence>